<dbReference type="PROSITE" id="PS01031">
    <property type="entry name" value="SHSP"/>
    <property type="match status" value="1"/>
</dbReference>
<dbReference type="RefSeq" id="WP_379781593.1">
    <property type="nucleotide sequence ID" value="NZ_JBHSWW010000134.1"/>
</dbReference>
<dbReference type="InterPro" id="IPR031107">
    <property type="entry name" value="Small_HSP"/>
</dbReference>
<evidence type="ECO:0000256" key="3">
    <source>
        <dbReference type="SAM" id="MobiDB-lite"/>
    </source>
</evidence>
<dbReference type="CDD" id="cd06464">
    <property type="entry name" value="ACD_sHsps-like"/>
    <property type="match status" value="1"/>
</dbReference>
<evidence type="ECO:0000259" key="4">
    <source>
        <dbReference type="PROSITE" id="PS01031"/>
    </source>
</evidence>
<sequence>MNRSNPFDEIEQFFGRTPFGGAGRSLGHADVDVAEYDDEFVVMADLPGFDRDSIDVRVDGDRVTIRAERETEREGHGDGAEHGDADEYGEEGRYLRRERRHQSVTRSVDLGADVHESDATATYKNGVLTVTLPKRVHDEDDTHRIDVE</sequence>
<feature type="compositionally biased region" description="Basic and acidic residues" evidence="3">
    <location>
        <begin position="65"/>
        <end position="95"/>
    </location>
</feature>
<name>A0ABD5SC31_9EURY</name>
<accession>A0ABD5SC31</accession>
<dbReference type="AlphaFoldDB" id="A0ABD5SC31"/>
<reference evidence="5 6" key="1">
    <citation type="journal article" date="2019" name="Int. J. Syst. Evol. Microbiol.">
        <title>The Global Catalogue of Microorganisms (GCM) 10K type strain sequencing project: providing services to taxonomists for standard genome sequencing and annotation.</title>
        <authorList>
            <consortium name="The Broad Institute Genomics Platform"/>
            <consortium name="The Broad Institute Genome Sequencing Center for Infectious Disease"/>
            <person name="Wu L."/>
            <person name="Ma J."/>
        </authorList>
    </citation>
    <scope>NUCLEOTIDE SEQUENCE [LARGE SCALE GENOMIC DNA]</scope>
    <source>
        <strain evidence="5 6">CGMCC 1.3239</strain>
    </source>
</reference>
<dbReference type="EMBL" id="JBHSWW010000134">
    <property type="protein sequence ID" value="MFC6753726.1"/>
    <property type="molecule type" value="Genomic_DNA"/>
</dbReference>
<proteinExistence type="inferred from homology"/>
<dbReference type="InterPro" id="IPR008978">
    <property type="entry name" value="HSP20-like_chaperone"/>
</dbReference>
<evidence type="ECO:0000313" key="5">
    <source>
        <dbReference type="EMBL" id="MFC6753726.1"/>
    </source>
</evidence>
<keyword evidence="6" id="KW-1185">Reference proteome</keyword>
<evidence type="ECO:0000256" key="2">
    <source>
        <dbReference type="RuleBase" id="RU003616"/>
    </source>
</evidence>
<feature type="region of interest" description="Disordered" evidence="3">
    <location>
        <begin position="65"/>
        <end position="111"/>
    </location>
</feature>
<dbReference type="Proteomes" id="UP001596442">
    <property type="component" value="Unassembled WGS sequence"/>
</dbReference>
<evidence type="ECO:0000256" key="1">
    <source>
        <dbReference type="PROSITE-ProRule" id="PRU00285"/>
    </source>
</evidence>
<gene>
    <name evidence="5" type="ORF">ACFQEU_09675</name>
</gene>
<organism evidence="5 6">
    <name type="scientific">Halorubrum tibetense</name>
    <dbReference type="NCBI Taxonomy" id="175631"/>
    <lineage>
        <taxon>Archaea</taxon>
        <taxon>Methanobacteriati</taxon>
        <taxon>Methanobacteriota</taxon>
        <taxon>Stenosarchaea group</taxon>
        <taxon>Halobacteria</taxon>
        <taxon>Halobacteriales</taxon>
        <taxon>Haloferacaceae</taxon>
        <taxon>Halorubrum</taxon>
    </lineage>
</organism>
<dbReference type="Pfam" id="PF00011">
    <property type="entry name" value="HSP20"/>
    <property type="match status" value="1"/>
</dbReference>
<dbReference type="InterPro" id="IPR002068">
    <property type="entry name" value="A-crystallin/Hsp20_dom"/>
</dbReference>
<dbReference type="SUPFAM" id="SSF49764">
    <property type="entry name" value="HSP20-like chaperones"/>
    <property type="match status" value="1"/>
</dbReference>
<feature type="domain" description="SHSP" evidence="4">
    <location>
        <begin position="22"/>
        <end position="148"/>
    </location>
</feature>
<dbReference type="Gene3D" id="2.60.40.790">
    <property type="match status" value="1"/>
</dbReference>
<protein>
    <submittedName>
        <fullName evidence="5">Hsp20/alpha crystallin family protein</fullName>
    </submittedName>
</protein>
<comment type="similarity">
    <text evidence="1 2">Belongs to the small heat shock protein (HSP20) family.</text>
</comment>
<evidence type="ECO:0000313" key="6">
    <source>
        <dbReference type="Proteomes" id="UP001596442"/>
    </source>
</evidence>
<dbReference type="PANTHER" id="PTHR11527">
    <property type="entry name" value="HEAT-SHOCK PROTEIN 20 FAMILY MEMBER"/>
    <property type="match status" value="1"/>
</dbReference>
<comment type="caution">
    <text evidence="5">The sequence shown here is derived from an EMBL/GenBank/DDBJ whole genome shotgun (WGS) entry which is preliminary data.</text>
</comment>